<evidence type="ECO:0000256" key="2">
    <source>
        <dbReference type="ARBA" id="ARBA00022741"/>
    </source>
</evidence>
<accession>A0A1G1W8G2</accession>
<evidence type="ECO:0000256" key="1">
    <source>
        <dbReference type="ARBA" id="ARBA00022598"/>
    </source>
</evidence>
<dbReference type="InterPro" id="IPR013221">
    <property type="entry name" value="Mur_ligase_cen"/>
</dbReference>
<sequence>MDLKKLISIFAGKISIGILNRFSSGATALPGLVSETFDRNILKKLSENLRTGSILITGTNGKTTTSRILSCILKEAGVASVHNRSGSNLTRGLVSALLKTSTLTGKIEPDLGLFEVDEATLPLSIPQVLPNIIIINNLFRDQLDRYGEIDTIRKKWEDSLKLIDRETYLVLNADDPTVASLETAGNAKVLFFGTEDPKQGSLLPPKSADSLRCPRCGHNLKFEFYYYSHLGKYLCANCQFKRPNPDIVATDIKIESLDSTKVNFITPKEKLKLTLKLGGVYNVYNTLAAISAAVALGLDLEIIKKGLENFEAAFGRQEKLEIDSKNVYILLVKNPTGFNESLKFLLNGNEKKNLLILINDRIADGTDVSWLWDVDIGILKGKIKSLSVGGTRSADMALRLKYAGIGDNFTVKTDIEESLVEALRAISVNETLFILPTYTAMLELKKIFAFKGVAKPFYED</sequence>
<dbReference type="PROSITE" id="PS01011">
    <property type="entry name" value="FOLYLPOLYGLU_SYNT_1"/>
    <property type="match status" value="1"/>
</dbReference>
<comment type="pathway">
    <text evidence="4">Cell wall biogenesis; peptidoglycan biosynthesis.</text>
</comment>
<dbReference type="Proteomes" id="UP000177103">
    <property type="component" value="Unassembled WGS sequence"/>
</dbReference>
<dbReference type="InterPro" id="IPR036565">
    <property type="entry name" value="Mur-like_cat_sf"/>
</dbReference>
<protein>
    <recommendedName>
        <fullName evidence="4">Lipid II isoglutaminyl synthase (glutamine-hydrolyzing) subunit MurT</fullName>
        <ecNumber evidence="4">6.3.5.13</ecNumber>
    </recommendedName>
</protein>
<dbReference type="GO" id="GO:0009252">
    <property type="term" value="P:peptidoglycan biosynthetic process"/>
    <property type="evidence" value="ECO:0007669"/>
    <property type="project" value="UniProtKB-UniRule"/>
</dbReference>
<dbReference type="HAMAP" id="MF_02214">
    <property type="entry name" value="Lipid_II_synth_MurT"/>
    <property type="match status" value="1"/>
</dbReference>
<feature type="binding site" evidence="4">
    <location>
        <position position="216"/>
    </location>
    <ligand>
        <name>Zn(2+)</name>
        <dbReference type="ChEBI" id="CHEBI:29105"/>
    </ligand>
</feature>
<feature type="binding site" evidence="4">
    <location>
        <position position="235"/>
    </location>
    <ligand>
        <name>Zn(2+)</name>
        <dbReference type="ChEBI" id="CHEBI:29105"/>
    </ligand>
</feature>
<name>A0A1G1W8G2_9BACT</name>
<dbReference type="InterPro" id="IPR018109">
    <property type="entry name" value="Folylpolyglutamate_synth_CS"/>
</dbReference>
<evidence type="ECO:0000259" key="5">
    <source>
        <dbReference type="Pfam" id="PF08245"/>
    </source>
</evidence>
<comment type="subunit">
    <text evidence="4">Forms a heterodimer with GatD.</text>
</comment>
<keyword evidence="3 4" id="KW-0067">ATP-binding</keyword>
<dbReference type="InterPro" id="IPR013564">
    <property type="entry name" value="MurT_C"/>
</dbReference>
<dbReference type="Pfam" id="PF08245">
    <property type="entry name" value="Mur_ligase_M"/>
    <property type="match status" value="1"/>
</dbReference>
<dbReference type="GO" id="GO:0008270">
    <property type="term" value="F:zinc ion binding"/>
    <property type="evidence" value="ECO:0007669"/>
    <property type="project" value="UniProtKB-UniRule"/>
</dbReference>
<feature type="domain" description="Mur ligase central" evidence="5">
    <location>
        <begin position="56"/>
        <end position="198"/>
    </location>
</feature>
<dbReference type="InterPro" id="IPR043703">
    <property type="entry name" value="Lipid_II_synth_MurT"/>
</dbReference>
<comment type="function">
    <text evidence="4">The lipid II isoglutaminyl synthase complex catalyzes the formation of alpha-D-isoglutamine in the cell wall lipid II stem peptide. The MurT subunit catalyzes the ATP-dependent amidation of D-glutamate residue of lipid II, converting it to an isoglutamine residue.</text>
</comment>
<dbReference type="Pfam" id="PF08353">
    <property type="entry name" value="MurT_C"/>
    <property type="match status" value="1"/>
</dbReference>
<dbReference type="PANTHER" id="PTHR23135">
    <property type="entry name" value="MUR LIGASE FAMILY MEMBER"/>
    <property type="match status" value="1"/>
</dbReference>
<dbReference type="Gene3D" id="3.40.1190.10">
    <property type="entry name" value="Mur-like, catalytic domain"/>
    <property type="match status" value="1"/>
</dbReference>
<keyword evidence="4" id="KW-0133">Cell shape</keyword>
<dbReference type="GO" id="GO:0071555">
    <property type="term" value="P:cell wall organization"/>
    <property type="evidence" value="ECO:0007669"/>
    <property type="project" value="UniProtKB-KW"/>
</dbReference>
<reference evidence="7 8" key="1">
    <citation type="journal article" date="2016" name="Nat. Commun.">
        <title>Thousands of microbial genomes shed light on interconnected biogeochemical processes in an aquifer system.</title>
        <authorList>
            <person name="Anantharaman K."/>
            <person name="Brown C.T."/>
            <person name="Hug L.A."/>
            <person name="Sharon I."/>
            <person name="Castelle C.J."/>
            <person name="Probst A.J."/>
            <person name="Thomas B.C."/>
            <person name="Singh A."/>
            <person name="Wilkins M.J."/>
            <person name="Karaoz U."/>
            <person name="Brodie E.L."/>
            <person name="Williams K.H."/>
            <person name="Hubbard S.S."/>
            <person name="Banfield J.F."/>
        </authorList>
    </citation>
    <scope>NUCLEOTIDE SEQUENCE [LARGE SCALE GENOMIC DNA]</scope>
</reference>
<feature type="domain" description="Lipid II isoglutaminyl synthase (glutamine-hydrolyzing) subunit MurT C-terminal" evidence="6">
    <location>
        <begin position="331"/>
        <end position="441"/>
    </location>
</feature>
<keyword evidence="4" id="KW-0862">Zinc</keyword>
<dbReference type="PANTHER" id="PTHR23135:SF7">
    <property type="entry name" value="LIPID II ISOGLUTAMINYL SYNTHASE (GLUTAMINE-HYDROLYZING) SUBUNIT MURT"/>
    <property type="match status" value="1"/>
</dbReference>
<feature type="binding site" evidence="4">
    <location>
        <position position="213"/>
    </location>
    <ligand>
        <name>Zn(2+)</name>
        <dbReference type="ChEBI" id="CHEBI:29105"/>
    </ligand>
</feature>
<gene>
    <name evidence="4" type="primary">murT</name>
    <name evidence="7" type="ORF">A2Y57_03050</name>
</gene>
<feature type="binding site" evidence="4">
    <location>
        <position position="238"/>
    </location>
    <ligand>
        <name>Zn(2+)</name>
        <dbReference type="ChEBI" id="CHEBI:29105"/>
    </ligand>
</feature>
<comment type="catalytic activity">
    <reaction evidence="4">
        <text>beta-D-GlcNAc-(1-&gt;4)-Mur2Ac(oyl-L-Ala-gamma-D-Glu-L-Lys-D-Ala-D-Ala)-di-trans,octa-cis-undecaprenyl diphosphate + L-glutamine + ATP + H2O = beta-D-GlcNAc-(1-&gt;4)-Mur2Ac(oyl-L-Ala-D-isoglutaminyl-L-Lys-D-Ala-D-Ala)-di-trans,octa-cis-undecaprenyl diphosphate + L-glutamate + ADP + phosphate + H(+)</text>
        <dbReference type="Rhea" id="RHEA:57928"/>
        <dbReference type="ChEBI" id="CHEBI:15377"/>
        <dbReference type="ChEBI" id="CHEBI:15378"/>
        <dbReference type="ChEBI" id="CHEBI:29985"/>
        <dbReference type="ChEBI" id="CHEBI:30616"/>
        <dbReference type="ChEBI" id="CHEBI:43474"/>
        <dbReference type="ChEBI" id="CHEBI:58359"/>
        <dbReference type="ChEBI" id="CHEBI:60033"/>
        <dbReference type="ChEBI" id="CHEBI:62233"/>
        <dbReference type="ChEBI" id="CHEBI:456216"/>
        <dbReference type="EC" id="6.3.5.13"/>
    </reaction>
</comment>
<organism evidence="7 8">
    <name type="scientific">Candidatus Woykebacteria bacterium RBG_13_40_7b</name>
    <dbReference type="NCBI Taxonomy" id="1802594"/>
    <lineage>
        <taxon>Bacteria</taxon>
        <taxon>Candidatus Woykeibacteriota</taxon>
    </lineage>
</organism>
<feature type="active site" evidence="4">
    <location>
        <position position="367"/>
    </location>
</feature>
<dbReference type="GO" id="GO:0008360">
    <property type="term" value="P:regulation of cell shape"/>
    <property type="evidence" value="ECO:0007669"/>
    <property type="project" value="UniProtKB-KW"/>
</dbReference>
<keyword evidence="2 4" id="KW-0547">Nucleotide-binding</keyword>
<proteinExistence type="inferred from homology"/>
<keyword evidence="1 4" id="KW-0436">Ligase</keyword>
<dbReference type="SUPFAM" id="SSF53623">
    <property type="entry name" value="MurD-like peptide ligases, catalytic domain"/>
    <property type="match status" value="1"/>
</dbReference>
<keyword evidence="4" id="KW-0573">Peptidoglycan synthesis</keyword>
<comment type="catalytic activity">
    <reaction evidence="4">
        <text>beta-D-GlcNAc-(1-&gt;4)-Mur2Ac(oyl-L-Ala-gamma-D-Glu-L-Lys-D-Ala-D-Ala)-di-trans,octa-cis-undecaprenyl diphosphate + ATP = beta-D-GlcNAc-(1-&gt;4)-Mur2Ac(oyl-L-Ala-gamma-D-O-P-Glu-L-Lys-D-Ala-D-Ala)-di-trans,octa-cis-undecaprenyl diphosphate + ADP</text>
        <dbReference type="Rhea" id="RHEA:59488"/>
        <dbReference type="ChEBI" id="CHEBI:30616"/>
        <dbReference type="ChEBI" id="CHEBI:60033"/>
        <dbReference type="ChEBI" id="CHEBI:143132"/>
        <dbReference type="ChEBI" id="CHEBI:456216"/>
    </reaction>
</comment>
<dbReference type="GO" id="GO:0140282">
    <property type="term" value="F:carbon-nitrogen ligase activity on lipid II"/>
    <property type="evidence" value="ECO:0007669"/>
    <property type="project" value="UniProtKB-UniRule"/>
</dbReference>
<dbReference type="GO" id="GO:0005524">
    <property type="term" value="F:ATP binding"/>
    <property type="evidence" value="ECO:0007669"/>
    <property type="project" value="UniProtKB-UniRule"/>
</dbReference>
<comment type="catalytic activity">
    <reaction evidence="4">
        <text>beta-D-GlcNAc-(1-&gt;4)-Mur2Ac(oyl-L-Ala-gamma-D-O-P-Glu-L-Lys-D-Ala-D-Ala)-di-trans,octa-cis-undecaprenyl diphosphate + NH4(+) = beta-D-GlcNAc-(1-&gt;4)-Mur2Ac(oyl-L-Ala-D-isoglutaminyl-L-Lys-D-Ala-D-Ala)-di-trans,octa-cis-undecaprenyl diphosphate + phosphate + H(+)</text>
        <dbReference type="Rhea" id="RHEA:57932"/>
        <dbReference type="ChEBI" id="CHEBI:15378"/>
        <dbReference type="ChEBI" id="CHEBI:28938"/>
        <dbReference type="ChEBI" id="CHEBI:43474"/>
        <dbReference type="ChEBI" id="CHEBI:62233"/>
        <dbReference type="ChEBI" id="CHEBI:143132"/>
    </reaction>
</comment>
<keyword evidence="4" id="KW-0961">Cell wall biogenesis/degradation</keyword>
<dbReference type="EC" id="6.3.5.13" evidence="4"/>
<keyword evidence="4" id="KW-0479">Metal-binding</keyword>
<evidence type="ECO:0000256" key="4">
    <source>
        <dbReference type="HAMAP-Rule" id="MF_02214"/>
    </source>
</evidence>
<evidence type="ECO:0000313" key="7">
    <source>
        <dbReference type="EMBL" id="OGY23904.1"/>
    </source>
</evidence>
<evidence type="ECO:0000256" key="3">
    <source>
        <dbReference type="ARBA" id="ARBA00022840"/>
    </source>
</evidence>
<dbReference type="AlphaFoldDB" id="A0A1G1W8G2"/>
<dbReference type="UniPathway" id="UPA00219"/>
<dbReference type="EMBL" id="MHCQ01000036">
    <property type="protein sequence ID" value="OGY23904.1"/>
    <property type="molecule type" value="Genomic_DNA"/>
</dbReference>
<evidence type="ECO:0000259" key="6">
    <source>
        <dbReference type="Pfam" id="PF08353"/>
    </source>
</evidence>
<comment type="similarity">
    <text evidence="4">Belongs to the MurCDEF family. MurT subfamily.</text>
</comment>
<comment type="caution">
    <text evidence="7">The sequence shown here is derived from an EMBL/GenBank/DDBJ whole genome shotgun (WGS) entry which is preliminary data.</text>
</comment>
<evidence type="ECO:0000313" key="8">
    <source>
        <dbReference type="Proteomes" id="UP000177103"/>
    </source>
</evidence>
<dbReference type="GO" id="GO:0004326">
    <property type="term" value="F:tetrahydrofolylpolyglutamate synthase activity"/>
    <property type="evidence" value="ECO:0007669"/>
    <property type="project" value="InterPro"/>
</dbReference>